<dbReference type="Pfam" id="PF13241">
    <property type="entry name" value="NAD_binding_7"/>
    <property type="match status" value="1"/>
</dbReference>
<gene>
    <name evidence="7" type="ORF">JIV24_12115</name>
</gene>
<dbReference type="Gene3D" id="3.30.160.110">
    <property type="entry name" value="Siroheme synthase, domain 2"/>
    <property type="match status" value="1"/>
</dbReference>
<comment type="catalytic activity">
    <reaction evidence="6">
        <text>precorrin-2 + NAD(+) = sirohydrochlorin + NADH + 2 H(+)</text>
        <dbReference type="Rhea" id="RHEA:15613"/>
        <dbReference type="ChEBI" id="CHEBI:15378"/>
        <dbReference type="ChEBI" id="CHEBI:57540"/>
        <dbReference type="ChEBI" id="CHEBI:57945"/>
        <dbReference type="ChEBI" id="CHEBI:58351"/>
        <dbReference type="ChEBI" id="CHEBI:58827"/>
        <dbReference type="EC" id="1.3.1.76"/>
    </reaction>
</comment>
<evidence type="ECO:0000256" key="6">
    <source>
        <dbReference type="ARBA" id="ARBA00047561"/>
    </source>
</evidence>
<dbReference type="EC" id="1.3.1.76" evidence="2"/>
<evidence type="ECO:0000256" key="4">
    <source>
        <dbReference type="ARBA" id="ARBA00023027"/>
    </source>
</evidence>
<dbReference type="RefSeq" id="WP_200465307.1">
    <property type="nucleotide sequence ID" value="NZ_JAENRR010000026.1"/>
</dbReference>
<name>A0ABS1HK89_9BACT</name>
<evidence type="ECO:0000313" key="7">
    <source>
        <dbReference type="EMBL" id="MBK3518080.1"/>
    </source>
</evidence>
<comment type="pathway">
    <text evidence="1">Porphyrin-containing compound metabolism; siroheme biosynthesis; sirohydrochlorin from precorrin-2: step 1/1.</text>
</comment>
<keyword evidence="3" id="KW-0560">Oxidoreductase</keyword>
<evidence type="ECO:0000256" key="1">
    <source>
        <dbReference type="ARBA" id="ARBA00005010"/>
    </source>
</evidence>
<organism evidence="7 8">
    <name type="scientific">Carboxylicivirga marina</name>
    <dbReference type="NCBI Taxonomy" id="2800988"/>
    <lineage>
        <taxon>Bacteria</taxon>
        <taxon>Pseudomonadati</taxon>
        <taxon>Bacteroidota</taxon>
        <taxon>Bacteroidia</taxon>
        <taxon>Marinilabiliales</taxon>
        <taxon>Marinilabiliaceae</taxon>
        <taxon>Carboxylicivirga</taxon>
    </lineage>
</organism>
<evidence type="ECO:0000256" key="3">
    <source>
        <dbReference type="ARBA" id="ARBA00023002"/>
    </source>
</evidence>
<protein>
    <recommendedName>
        <fullName evidence="2">precorrin-2 dehydrogenase</fullName>
        <ecNumber evidence="2">1.3.1.76</ecNumber>
    </recommendedName>
</protein>
<dbReference type="Proteomes" id="UP000605676">
    <property type="component" value="Unassembled WGS sequence"/>
</dbReference>
<proteinExistence type="predicted"/>
<dbReference type="Gene3D" id="3.40.50.720">
    <property type="entry name" value="NAD(P)-binding Rossmann-like Domain"/>
    <property type="match status" value="1"/>
</dbReference>
<evidence type="ECO:0000256" key="2">
    <source>
        <dbReference type="ARBA" id="ARBA00012400"/>
    </source>
</evidence>
<dbReference type="InterPro" id="IPR006367">
    <property type="entry name" value="Sirohaem_synthase_N"/>
</dbReference>
<comment type="caution">
    <text evidence="7">The sequence shown here is derived from an EMBL/GenBank/DDBJ whole genome shotgun (WGS) entry which is preliminary data.</text>
</comment>
<dbReference type="PANTHER" id="PTHR35330">
    <property type="entry name" value="SIROHEME BIOSYNTHESIS PROTEIN MET8"/>
    <property type="match status" value="1"/>
</dbReference>
<dbReference type="SUPFAM" id="SSF75615">
    <property type="entry name" value="Siroheme synthase middle domains-like"/>
    <property type="match status" value="1"/>
</dbReference>
<keyword evidence="8" id="KW-1185">Reference proteome</keyword>
<reference evidence="7 8" key="1">
    <citation type="submission" date="2021-01" db="EMBL/GenBank/DDBJ databases">
        <title>Carboxyliciviraga sp.nov., isolated from coastal sediments.</title>
        <authorList>
            <person name="Lu D."/>
            <person name="Zhang T."/>
        </authorList>
    </citation>
    <scope>NUCLEOTIDE SEQUENCE [LARGE SCALE GENOMIC DNA]</scope>
    <source>
        <strain evidence="7 8">N1Y132</strain>
    </source>
</reference>
<sequence>MKFYPIHLDIKNKPCLVVGGGKVAQRKVIKLCQAGAAVTVISKELTPDLKVLNEQKQFKYLNRHYHTGDVNDFFLVFAATNNLELNKQIIRGAKSKQVLSNRINGVDEGDFILPATCQVGDLHIGITTQGQSPALSARMRRYFMQKLSTLTPEEIEAVADVRRQMLISDNEKDKVDMMTLVDEIIHKIESNPVEPDKL</sequence>
<dbReference type="SUPFAM" id="SSF51735">
    <property type="entry name" value="NAD(P)-binding Rossmann-fold domains"/>
    <property type="match status" value="1"/>
</dbReference>
<dbReference type="InterPro" id="IPR036291">
    <property type="entry name" value="NAD(P)-bd_dom_sf"/>
</dbReference>
<accession>A0ABS1HK89</accession>
<dbReference type="EMBL" id="JAENRR010000026">
    <property type="protein sequence ID" value="MBK3518080.1"/>
    <property type="molecule type" value="Genomic_DNA"/>
</dbReference>
<evidence type="ECO:0000313" key="8">
    <source>
        <dbReference type="Proteomes" id="UP000605676"/>
    </source>
</evidence>
<keyword evidence="4" id="KW-0520">NAD</keyword>
<dbReference type="NCBIfam" id="TIGR01470">
    <property type="entry name" value="cysG_Nterm"/>
    <property type="match status" value="1"/>
</dbReference>
<keyword evidence="5" id="KW-0627">Porphyrin biosynthesis</keyword>
<dbReference type="PANTHER" id="PTHR35330:SF1">
    <property type="entry name" value="SIROHEME BIOSYNTHESIS PROTEIN MET8"/>
    <property type="match status" value="1"/>
</dbReference>
<dbReference type="InterPro" id="IPR028161">
    <property type="entry name" value="Met8-like"/>
</dbReference>
<evidence type="ECO:0000256" key="5">
    <source>
        <dbReference type="ARBA" id="ARBA00023244"/>
    </source>
</evidence>